<comment type="caution">
    <text evidence="3">The sequence shown here is derived from an EMBL/GenBank/DDBJ whole genome shotgun (WGS) entry which is preliminary data.</text>
</comment>
<feature type="region of interest" description="Disordered" evidence="2">
    <location>
        <begin position="1"/>
        <end position="91"/>
    </location>
</feature>
<evidence type="ECO:0000313" key="3">
    <source>
        <dbReference type="EMBL" id="KAF3008583.1"/>
    </source>
</evidence>
<accession>A0A9P4TKX1</accession>
<evidence type="ECO:0000256" key="2">
    <source>
        <dbReference type="SAM" id="MobiDB-lite"/>
    </source>
</evidence>
<feature type="compositionally biased region" description="Basic and acidic residues" evidence="2">
    <location>
        <begin position="42"/>
        <end position="53"/>
    </location>
</feature>
<evidence type="ECO:0000313" key="4">
    <source>
        <dbReference type="Proteomes" id="UP000801428"/>
    </source>
</evidence>
<feature type="compositionally biased region" description="Acidic residues" evidence="2">
    <location>
        <begin position="15"/>
        <end position="41"/>
    </location>
</feature>
<feature type="compositionally biased region" description="Basic and acidic residues" evidence="2">
    <location>
        <begin position="1"/>
        <end position="14"/>
    </location>
</feature>
<feature type="coiled-coil region" evidence="1">
    <location>
        <begin position="184"/>
        <end position="218"/>
    </location>
</feature>
<proteinExistence type="predicted"/>
<name>A0A9P4TKX1_CURKU</name>
<feature type="compositionally biased region" description="Low complexity" evidence="2">
    <location>
        <begin position="59"/>
        <end position="79"/>
    </location>
</feature>
<protein>
    <submittedName>
        <fullName evidence="3">Uncharacterized protein</fullName>
    </submittedName>
</protein>
<dbReference type="AlphaFoldDB" id="A0A9P4TKX1"/>
<gene>
    <name evidence="3" type="ORF">E8E13_007497</name>
</gene>
<organism evidence="3 4">
    <name type="scientific">Curvularia kusanoi</name>
    <name type="common">Cochliobolus kusanoi</name>
    <dbReference type="NCBI Taxonomy" id="90978"/>
    <lineage>
        <taxon>Eukaryota</taxon>
        <taxon>Fungi</taxon>
        <taxon>Dikarya</taxon>
        <taxon>Ascomycota</taxon>
        <taxon>Pezizomycotina</taxon>
        <taxon>Dothideomycetes</taxon>
        <taxon>Pleosporomycetidae</taxon>
        <taxon>Pleosporales</taxon>
        <taxon>Pleosporineae</taxon>
        <taxon>Pleosporaceae</taxon>
        <taxon>Curvularia</taxon>
    </lineage>
</organism>
<sequence>MAKNLRDLHDHNIEETNDQQEEIAHDEDDWTDTEEDEDEEPCSERNAAHKRPADGSFATPNPSKKSKISSSTSSLTPGSAKQPWKSPREGYLSDKNAVKLRKLEDEIVDPNRELSSARASKIATEMFRDIIGLDVPPVSVIMDMRKVHIEPQGRYSVQLALQNSGLDYARWECAPVMKWMGTLVSEEEEALLECKLQLLKLNEKQKRHEIELEQLEQMWAESSANPRDIVDSGWRDEVAALEEELDRSRLERSTIEPLSPDFYEAVESWHEQYEELEKKYPGMFPHDRKRIAY</sequence>
<dbReference type="EMBL" id="SWKU01000003">
    <property type="protein sequence ID" value="KAF3008583.1"/>
    <property type="molecule type" value="Genomic_DNA"/>
</dbReference>
<keyword evidence="4" id="KW-1185">Reference proteome</keyword>
<reference evidence="3" key="1">
    <citation type="submission" date="2019-04" db="EMBL/GenBank/DDBJ databases">
        <title>Sequencing of skin fungus with MAO and IRED activity.</title>
        <authorList>
            <person name="Marsaioli A.J."/>
            <person name="Bonatto J.M.C."/>
            <person name="Reis Junior O."/>
        </authorList>
    </citation>
    <scope>NUCLEOTIDE SEQUENCE</scope>
    <source>
        <strain evidence="3">30M1</strain>
    </source>
</reference>
<keyword evidence="1" id="KW-0175">Coiled coil</keyword>
<evidence type="ECO:0000256" key="1">
    <source>
        <dbReference type="SAM" id="Coils"/>
    </source>
</evidence>
<dbReference type="Proteomes" id="UP000801428">
    <property type="component" value="Unassembled WGS sequence"/>
</dbReference>